<organism evidence="2 3">
    <name type="scientific">Amorphotheca resinae ATCC 22711</name>
    <dbReference type="NCBI Taxonomy" id="857342"/>
    <lineage>
        <taxon>Eukaryota</taxon>
        <taxon>Fungi</taxon>
        <taxon>Dikarya</taxon>
        <taxon>Ascomycota</taxon>
        <taxon>Pezizomycotina</taxon>
        <taxon>Leotiomycetes</taxon>
        <taxon>Helotiales</taxon>
        <taxon>Amorphothecaceae</taxon>
        <taxon>Amorphotheca</taxon>
    </lineage>
</organism>
<sequence>MAFLMVMANGYLFKNFKASPSQKQRLILKNTQNSSPLSPLEKGRSYSTFILESISILFSNFSGFPFALLPFFPLLFGGPGYF</sequence>
<name>A0A2T3B5L1_AMORE</name>
<keyword evidence="1" id="KW-0812">Transmembrane</keyword>
<keyword evidence="1" id="KW-1133">Transmembrane helix</keyword>
<dbReference type="AlphaFoldDB" id="A0A2T3B5L1"/>
<accession>A0A2T3B5L1</accession>
<keyword evidence="3" id="KW-1185">Reference proteome</keyword>
<keyword evidence="1" id="KW-0472">Membrane</keyword>
<evidence type="ECO:0000313" key="3">
    <source>
        <dbReference type="Proteomes" id="UP000241818"/>
    </source>
</evidence>
<dbReference type="Proteomes" id="UP000241818">
    <property type="component" value="Unassembled WGS sequence"/>
</dbReference>
<dbReference type="GeneID" id="36572698"/>
<gene>
    <name evidence="2" type="ORF">M430DRAFT_220142</name>
</gene>
<reference evidence="2 3" key="1">
    <citation type="journal article" date="2018" name="New Phytol.">
        <title>Comparative genomics and transcriptomics depict ericoid mycorrhizal fungi as versatile saprotrophs and plant mutualists.</title>
        <authorList>
            <person name="Martino E."/>
            <person name="Morin E."/>
            <person name="Grelet G.A."/>
            <person name="Kuo A."/>
            <person name="Kohler A."/>
            <person name="Daghino S."/>
            <person name="Barry K.W."/>
            <person name="Cichocki N."/>
            <person name="Clum A."/>
            <person name="Dockter R.B."/>
            <person name="Hainaut M."/>
            <person name="Kuo R.C."/>
            <person name="LaButti K."/>
            <person name="Lindahl B.D."/>
            <person name="Lindquist E.A."/>
            <person name="Lipzen A."/>
            <person name="Khouja H.R."/>
            <person name="Magnuson J."/>
            <person name="Murat C."/>
            <person name="Ohm R.A."/>
            <person name="Singer S.W."/>
            <person name="Spatafora J.W."/>
            <person name="Wang M."/>
            <person name="Veneault-Fourrey C."/>
            <person name="Henrissat B."/>
            <person name="Grigoriev I.V."/>
            <person name="Martin F.M."/>
            <person name="Perotto S."/>
        </authorList>
    </citation>
    <scope>NUCLEOTIDE SEQUENCE [LARGE SCALE GENOMIC DNA]</scope>
    <source>
        <strain evidence="2 3">ATCC 22711</strain>
    </source>
</reference>
<evidence type="ECO:0000313" key="2">
    <source>
        <dbReference type="EMBL" id="PSS22028.1"/>
    </source>
</evidence>
<dbReference type="EMBL" id="KZ679009">
    <property type="protein sequence ID" value="PSS22028.1"/>
    <property type="molecule type" value="Genomic_DNA"/>
</dbReference>
<dbReference type="RefSeq" id="XP_024722183.1">
    <property type="nucleotide sequence ID" value="XM_024864617.1"/>
</dbReference>
<protein>
    <submittedName>
        <fullName evidence="2">Uncharacterized protein</fullName>
    </submittedName>
</protein>
<evidence type="ECO:0000256" key="1">
    <source>
        <dbReference type="SAM" id="Phobius"/>
    </source>
</evidence>
<feature type="transmembrane region" description="Helical" evidence="1">
    <location>
        <begin position="49"/>
        <end position="72"/>
    </location>
</feature>
<dbReference type="InParanoid" id="A0A2T3B5L1"/>
<proteinExistence type="predicted"/>